<name>I3DW38_BACMT</name>
<proteinExistence type="predicted"/>
<dbReference type="RefSeq" id="WP_004436926.1">
    <property type="nucleotide sequence ID" value="NZ_AFEU01000003.1"/>
</dbReference>
<accession>I3DW38</accession>
<keyword evidence="2" id="KW-1185">Reference proteome</keyword>
<evidence type="ECO:0000313" key="1">
    <source>
        <dbReference type="EMBL" id="EIJ78459.1"/>
    </source>
</evidence>
<dbReference type="AlphaFoldDB" id="I3DW38"/>
<reference evidence="1 2" key="1">
    <citation type="journal article" date="2012" name="Appl. Environ. Microbiol.">
        <title>Genome Sequence of Thermotolerant Bacillus methanolicus: Features and Regulation Related to Methylotrophy and Production of L-Lysine and L-Glutamate from Methanol.</title>
        <authorList>
            <person name="Heggeset T.M."/>
            <person name="Krog A."/>
            <person name="Balzer S."/>
            <person name="Wentzel A."/>
            <person name="Ellingsen T.E."/>
            <person name="Brautaset T."/>
        </authorList>
    </citation>
    <scope>NUCLEOTIDE SEQUENCE [LARGE SCALE GENOMIC DNA]</scope>
    <source>
        <strain evidence="1 2">PB1</strain>
    </source>
</reference>
<sequence>MDIGTPNFKEQKFLKQHIIDTVERLIYCRTTGDFHHLFCQIMYKERADSFFDYGTMVREAVGSLNYNYKGKGYLFLPACRPGEQTTLSHYAYHTRMFCLNQEIYFHYRNE</sequence>
<dbReference type="PATRIC" id="fig|997296.3.peg.2727"/>
<evidence type="ECO:0000313" key="2">
    <source>
        <dbReference type="Proteomes" id="UP000010523"/>
    </source>
</evidence>
<gene>
    <name evidence="1" type="ORF">PB1_12914</name>
</gene>
<dbReference type="Proteomes" id="UP000010523">
    <property type="component" value="Unassembled WGS sequence"/>
</dbReference>
<dbReference type="STRING" id="997296.PB1_12914"/>
<dbReference type="EMBL" id="AFEU01000003">
    <property type="protein sequence ID" value="EIJ78459.1"/>
    <property type="molecule type" value="Genomic_DNA"/>
</dbReference>
<protein>
    <submittedName>
        <fullName evidence="1">Uncharacterized protein</fullName>
    </submittedName>
</protein>
<comment type="caution">
    <text evidence="1">The sequence shown here is derived from an EMBL/GenBank/DDBJ whole genome shotgun (WGS) entry which is preliminary data.</text>
</comment>
<organism evidence="1 2">
    <name type="scientific">Bacillus methanolicus PB1</name>
    <dbReference type="NCBI Taxonomy" id="997296"/>
    <lineage>
        <taxon>Bacteria</taxon>
        <taxon>Bacillati</taxon>
        <taxon>Bacillota</taxon>
        <taxon>Bacilli</taxon>
        <taxon>Bacillales</taxon>
        <taxon>Bacillaceae</taxon>
        <taxon>Bacillus</taxon>
    </lineage>
</organism>
<dbReference type="OrthoDB" id="5141876at2"/>